<comment type="caution">
    <text evidence="3">The sequence shown here is derived from an EMBL/GenBank/DDBJ whole genome shotgun (WGS) entry which is preliminary data.</text>
</comment>
<organism evidence="3 4">
    <name type="scientific">Snuella sedimenti</name>
    <dbReference type="NCBI Taxonomy" id="2798802"/>
    <lineage>
        <taxon>Bacteria</taxon>
        <taxon>Pseudomonadati</taxon>
        <taxon>Bacteroidota</taxon>
        <taxon>Flavobacteriia</taxon>
        <taxon>Flavobacteriales</taxon>
        <taxon>Flavobacteriaceae</taxon>
        <taxon>Snuella</taxon>
    </lineage>
</organism>
<evidence type="ECO:0000313" key="4">
    <source>
        <dbReference type="Proteomes" id="UP000610931"/>
    </source>
</evidence>
<evidence type="ECO:0000256" key="1">
    <source>
        <dbReference type="ARBA" id="ARBA00037999"/>
    </source>
</evidence>
<dbReference type="InterPro" id="IPR015424">
    <property type="entry name" value="PyrdxlP-dep_Trfase"/>
</dbReference>
<keyword evidence="3" id="KW-0032">Aminotransferase</keyword>
<dbReference type="Proteomes" id="UP000610931">
    <property type="component" value="Unassembled WGS sequence"/>
</dbReference>
<dbReference type="InterPro" id="IPR000653">
    <property type="entry name" value="DegT/StrS_aminotransferase"/>
</dbReference>
<reference evidence="3" key="1">
    <citation type="submission" date="2020-12" db="EMBL/GenBank/DDBJ databases">
        <title>Snuella sp. nov., isolated from sediment in Incheon.</title>
        <authorList>
            <person name="Kim W."/>
        </authorList>
    </citation>
    <scope>NUCLEOTIDE SEQUENCE</scope>
    <source>
        <strain evidence="3">CAU 1569</strain>
    </source>
</reference>
<dbReference type="Gene3D" id="3.90.1150.10">
    <property type="entry name" value="Aspartate Aminotransferase, domain 1"/>
    <property type="match status" value="1"/>
</dbReference>
<dbReference type="RefSeq" id="WP_199113707.1">
    <property type="nucleotide sequence ID" value="NZ_JAELVQ010000003.1"/>
</dbReference>
<dbReference type="GO" id="GO:0030170">
    <property type="term" value="F:pyridoxal phosphate binding"/>
    <property type="evidence" value="ECO:0007669"/>
    <property type="project" value="TreeGrafter"/>
</dbReference>
<evidence type="ECO:0000313" key="3">
    <source>
        <dbReference type="EMBL" id="MBJ6367296.1"/>
    </source>
</evidence>
<dbReference type="InterPro" id="IPR015421">
    <property type="entry name" value="PyrdxlP-dep_Trfase_major"/>
</dbReference>
<dbReference type="PANTHER" id="PTHR30244">
    <property type="entry name" value="TRANSAMINASE"/>
    <property type="match status" value="1"/>
</dbReference>
<keyword evidence="2" id="KW-0663">Pyridoxal phosphate</keyword>
<dbReference type="PANTHER" id="PTHR30244:SF34">
    <property type="entry name" value="DTDP-4-AMINO-4,6-DIDEOXYGALACTOSE TRANSAMINASE"/>
    <property type="match status" value="1"/>
</dbReference>
<accession>A0A8J7LSH3</accession>
<dbReference type="InterPro" id="IPR015422">
    <property type="entry name" value="PyrdxlP-dep_Trfase_small"/>
</dbReference>
<name>A0A8J7LSH3_9FLAO</name>
<proteinExistence type="inferred from homology"/>
<evidence type="ECO:0000256" key="2">
    <source>
        <dbReference type="RuleBase" id="RU004508"/>
    </source>
</evidence>
<sequence>MPGFELFGSAERKEVHDVLETGVLMRYGFDGMRNSHWKAKELESELSNVLQSDYVQLVSSGTAAVSVALAAAGVGAGDEVIMPTFTFVASFEAIMMLGAIPVLVDIDDTLALSPKAVEEAITPKTKAIMIVQMCGSMGDMSALQDISKRHDLLLIEDACQAIGGSYQGKPLGSIGDLGCFSFDFVKTVTCGEGGAVITSNKNYYTHADHYSDHGHDHIGLDRGVETHPFLGYNFRISELHAAVGLAQVRRLPEFLSIQKANHNILRTALSEIPEVTFRTVPDGGVESYAFLSFFLPDLELARKASKSLKEAGVDGCFHYYDNNWHYVRKWEHLKELKSLYPIAAEVKTGLEYLKTKTFVKSDHYIGRNISCLIKLSWTEAEVKERAKKMVKAIKDTLIVA</sequence>
<dbReference type="AlphaFoldDB" id="A0A8J7LSH3"/>
<dbReference type="GO" id="GO:0000271">
    <property type="term" value="P:polysaccharide biosynthetic process"/>
    <property type="evidence" value="ECO:0007669"/>
    <property type="project" value="TreeGrafter"/>
</dbReference>
<protein>
    <submittedName>
        <fullName evidence="3">DegT/DnrJ/EryC1/StrS family aminotransferase</fullName>
    </submittedName>
</protein>
<comment type="similarity">
    <text evidence="1 2">Belongs to the DegT/DnrJ/EryC1 family.</text>
</comment>
<dbReference type="CDD" id="cd00616">
    <property type="entry name" value="AHBA_syn"/>
    <property type="match status" value="1"/>
</dbReference>
<dbReference type="EMBL" id="JAELVQ010000003">
    <property type="protein sequence ID" value="MBJ6367296.1"/>
    <property type="molecule type" value="Genomic_DNA"/>
</dbReference>
<dbReference type="Gene3D" id="3.40.640.10">
    <property type="entry name" value="Type I PLP-dependent aspartate aminotransferase-like (Major domain)"/>
    <property type="match status" value="1"/>
</dbReference>
<dbReference type="GO" id="GO:0008483">
    <property type="term" value="F:transaminase activity"/>
    <property type="evidence" value="ECO:0007669"/>
    <property type="project" value="UniProtKB-KW"/>
</dbReference>
<dbReference type="Pfam" id="PF01041">
    <property type="entry name" value="DegT_DnrJ_EryC1"/>
    <property type="match status" value="1"/>
</dbReference>
<dbReference type="SUPFAM" id="SSF53383">
    <property type="entry name" value="PLP-dependent transferases"/>
    <property type="match status" value="1"/>
</dbReference>
<keyword evidence="4" id="KW-1185">Reference proteome</keyword>
<gene>
    <name evidence="3" type="ORF">JF259_04240</name>
</gene>
<keyword evidence="3" id="KW-0808">Transferase</keyword>